<evidence type="ECO:0000259" key="1">
    <source>
        <dbReference type="SMART" id="SM00933"/>
    </source>
</evidence>
<dbReference type="RefSeq" id="WP_015385559.1">
    <property type="nucleotide sequence ID" value="NC_020246.1"/>
</dbReference>
<dbReference type="GeneID" id="14551635"/>
<dbReference type="PATRIC" id="fig|1028566.6.peg.1085"/>
<protein>
    <recommendedName>
        <fullName evidence="1">NurA domain-containing protein</fullName>
    </recommendedName>
</protein>
<dbReference type="KEGG" id="sacn:SacN8_05495"/>
<evidence type="ECO:0000313" key="3">
    <source>
        <dbReference type="Proteomes" id="UP000011281"/>
    </source>
</evidence>
<reference evidence="2 3" key="1">
    <citation type="journal article" date="2012" name="ISME J.">
        <title>Genomic evidence of rapid, global-scale gene flow in a Sulfolobus species.</title>
        <authorList>
            <person name="Mao D."/>
            <person name="Grogan D."/>
        </authorList>
    </citation>
    <scope>NUCLEOTIDE SEQUENCE [LARGE SCALE GENOMIC DNA]</scope>
    <source>
        <strain evidence="2 3">N8</strain>
    </source>
</reference>
<accession>M1IV45</accession>
<sequence length="412" mass="47490">MYLRLNEVQKELRKLGEKTRQSVRNLTIPSPQKTQVPGEERFIINTLPEFKIDKINISSFQSVNFSSIASLDTSSKLLRSTFLHIGITGGAIKSERNGVLYHPLNIQDKFIFPITYLDVSRNLVEENLQMVELKNVMGFEYAIDEVLYEDGNVNTLYDVEDMLDEARLYTENQLMKTIQDDLLIVDGPIYPTPVELMPTFFSSFPKQKDEIKHWGKATHRWSMAKLIKDRISVLENRKAVGVVKRLENSRKLNKIFPDMGRLTDIEVLDLLSERQCSNVIYPEICVIGPFKLTTKVSVTREDSGNVILSENELKDRYAYYVILKLYGFTRSFFRIESFDLNVLNDSIPVVFGNVSYSSLPVWIDEVDRRAKEVVRALFYLSFEELNDILSFLHDTKLEAIEIGKTLSTNVPE</sequence>
<dbReference type="Proteomes" id="UP000011281">
    <property type="component" value="Chromosome"/>
</dbReference>
<dbReference type="EMBL" id="CP002817">
    <property type="protein sequence ID" value="AGE71066.1"/>
    <property type="molecule type" value="Genomic_DNA"/>
</dbReference>
<proteinExistence type="predicted"/>
<dbReference type="SMART" id="SM00933">
    <property type="entry name" value="NurA"/>
    <property type="match status" value="1"/>
</dbReference>
<name>M1IV45_9CREN</name>
<feature type="domain" description="NurA" evidence="1">
    <location>
        <begin position="66"/>
        <end position="372"/>
    </location>
</feature>
<evidence type="ECO:0000313" key="2">
    <source>
        <dbReference type="EMBL" id="AGE71066.1"/>
    </source>
</evidence>
<dbReference type="AlphaFoldDB" id="M1IV45"/>
<dbReference type="HOGENOM" id="CLU_670176_0_0_2"/>
<gene>
    <name evidence="2" type="ORF">SacN8_05495</name>
</gene>
<organism evidence="3">
    <name type="scientific">Sulfolobus acidocaldarius N8</name>
    <dbReference type="NCBI Taxonomy" id="1028566"/>
    <lineage>
        <taxon>Archaea</taxon>
        <taxon>Thermoproteota</taxon>
        <taxon>Thermoprotei</taxon>
        <taxon>Sulfolobales</taxon>
        <taxon>Sulfolobaceae</taxon>
        <taxon>Sulfolobus</taxon>
    </lineage>
</organism>
<dbReference type="InterPro" id="IPR018977">
    <property type="entry name" value="NurA_domain"/>
</dbReference>
<dbReference type="Pfam" id="PF09376">
    <property type="entry name" value="NurA"/>
    <property type="match status" value="1"/>
</dbReference>